<sequence>MKHYLTGKRLPPYLSADAEEGEVSDDDSADEIEDDFKLKNSMSNGPSQHQVESHIRKKLDSLMKESQIGDKEDTDSFSIRALLRATHEGLQRNLRKRDFLSPPVFLHNIYEKKKIKRENC</sequence>
<feature type="region of interest" description="Disordered" evidence="1">
    <location>
        <begin position="1"/>
        <end position="29"/>
    </location>
</feature>
<dbReference type="AlphaFoldDB" id="A0A498M6U1"/>
<reference evidence="2 3" key="1">
    <citation type="submission" date="2018-03" db="EMBL/GenBank/DDBJ databases">
        <title>Draft genome sequence of Rohu Carp (Labeo rohita).</title>
        <authorList>
            <person name="Das P."/>
            <person name="Kushwaha B."/>
            <person name="Joshi C.G."/>
            <person name="Kumar D."/>
            <person name="Nagpure N.S."/>
            <person name="Sahoo L."/>
            <person name="Das S.P."/>
            <person name="Bit A."/>
            <person name="Patnaik S."/>
            <person name="Meher P.K."/>
            <person name="Jayasankar P."/>
            <person name="Koringa P.G."/>
            <person name="Patel N.V."/>
            <person name="Hinsu A.T."/>
            <person name="Kumar R."/>
            <person name="Pandey M."/>
            <person name="Agarwal S."/>
            <person name="Srivastava S."/>
            <person name="Singh M."/>
            <person name="Iquebal M.A."/>
            <person name="Jaiswal S."/>
            <person name="Angadi U.B."/>
            <person name="Kumar N."/>
            <person name="Raza M."/>
            <person name="Shah T.M."/>
            <person name="Rai A."/>
            <person name="Jena J.K."/>
        </authorList>
    </citation>
    <scope>NUCLEOTIDE SEQUENCE [LARGE SCALE GENOMIC DNA]</scope>
    <source>
        <strain evidence="2">DASCIFA01</strain>
        <tissue evidence="2">Testis</tissue>
    </source>
</reference>
<gene>
    <name evidence="2" type="ORF">ROHU_008420</name>
</gene>
<comment type="caution">
    <text evidence="2">The sequence shown here is derived from an EMBL/GenBank/DDBJ whole genome shotgun (WGS) entry which is preliminary data.</text>
</comment>
<feature type="compositionally biased region" description="Acidic residues" evidence="1">
    <location>
        <begin position="17"/>
        <end position="29"/>
    </location>
</feature>
<evidence type="ECO:0000313" key="2">
    <source>
        <dbReference type="EMBL" id="RXN16351.1"/>
    </source>
</evidence>
<dbReference type="STRING" id="84645.A0A498M6U1"/>
<dbReference type="EMBL" id="QBIY01012795">
    <property type="protein sequence ID" value="RXN16351.1"/>
    <property type="molecule type" value="Genomic_DNA"/>
</dbReference>
<name>A0A498M6U1_LABRO</name>
<organism evidence="2 3">
    <name type="scientific">Labeo rohita</name>
    <name type="common">Indian major carp</name>
    <name type="synonym">Cyprinus rohita</name>
    <dbReference type="NCBI Taxonomy" id="84645"/>
    <lineage>
        <taxon>Eukaryota</taxon>
        <taxon>Metazoa</taxon>
        <taxon>Chordata</taxon>
        <taxon>Craniata</taxon>
        <taxon>Vertebrata</taxon>
        <taxon>Euteleostomi</taxon>
        <taxon>Actinopterygii</taxon>
        <taxon>Neopterygii</taxon>
        <taxon>Teleostei</taxon>
        <taxon>Ostariophysi</taxon>
        <taxon>Cypriniformes</taxon>
        <taxon>Cyprinidae</taxon>
        <taxon>Labeoninae</taxon>
        <taxon>Labeonini</taxon>
        <taxon>Labeo</taxon>
    </lineage>
</organism>
<proteinExistence type="predicted"/>
<keyword evidence="3" id="KW-1185">Reference proteome</keyword>
<protein>
    <submittedName>
        <fullName evidence="2">1-phosphatidylinositol 4,5-bisphosphate phosphodiesterase eta-1-like protein</fullName>
    </submittedName>
</protein>
<accession>A0A498M6U1</accession>
<dbReference type="Proteomes" id="UP000290572">
    <property type="component" value="Unassembled WGS sequence"/>
</dbReference>
<evidence type="ECO:0000313" key="3">
    <source>
        <dbReference type="Proteomes" id="UP000290572"/>
    </source>
</evidence>
<evidence type="ECO:0000256" key="1">
    <source>
        <dbReference type="SAM" id="MobiDB-lite"/>
    </source>
</evidence>